<protein>
    <submittedName>
        <fullName evidence="2">Uncharacterized protein</fullName>
    </submittedName>
</protein>
<feature type="compositionally biased region" description="Low complexity" evidence="1">
    <location>
        <begin position="1"/>
        <end position="18"/>
    </location>
</feature>
<dbReference type="RefSeq" id="WP_381167768.1">
    <property type="nucleotide sequence ID" value="NZ_JBHSFK010000002.1"/>
</dbReference>
<proteinExistence type="predicted"/>
<feature type="region of interest" description="Disordered" evidence="1">
    <location>
        <begin position="56"/>
        <end position="75"/>
    </location>
</feature>
<dbReference type="Proteomes" id="UP001595839">
    <property type="component" value="Unassembled WGS sequence"/>
</dbReference>
<reference evidence="3" key="1">
    <citation type="journal article" date="2019" name="Int. J. Syst. Evol. Microbiol.">
        <title>The Global Catalogue of Microorganisms (GCM) 10K type strain sequencing project: providing services to taxonomists for standard genome sequencing and annotation.</title>
        <authorList>
            <consortium name="The Broad Institute Genomics Platform"/>
            <consortium name="The Broad Institute Genome Sequencing Center for Infectious Disease"/>
            <person name="Wu L."/>
            <person name="Ma J."/>
        </authorList>
    </citation>
    <scope>NUCLEOTIDE SEQUENCE [LARGE SCALE GENOMIC DNA]</scope>
    <source>
        <strain evidence="3">CGMCC 4.7177</strain>
    </source>
</reference>
<keyword evidence="3" id="KW-1185">Reference proteome</keyword>
<accession>A0ABV9AI49</accession>
<feature type="region of interest" description="Disordered" evidence="1">
    <location>
        <begin position="1"/>
        <end position="25"/>
    </location>
</feature>
<organism evidence="2 3">
    <name type="scientific">Streptomyces vulcanius</name>
    <dbReference type="NCBI Taxonomy" id="1441876"/>
    <lineage>
        <taxon>Bacteria</taxon>
        <taxon>Bacillati</taxon>
        <taxon>Actinomycetota</taxon>
        <taxon>Actinomycetes</taxon>
        <taxon>Kitasatosporales</taxon>
        <taxon>Streptomycetaceae</taxon>
        <taxon>Streptomyces</taxon>
    </lineage>
</organism>
<evidence type="ECO:0000313" key="3">
    <source>
        <dbReference type="Proteomes" id="UP001595839"/>
    </source>
</evidence>
<dbReference type="EMBL" id="JBHSFK010000002">
    <property type="protein sequence ID" value="MFC4498456.1"/>
    <property type="molecule type" value="Genomic_DNA"/>
</dbReference>
<gene>
    <name evidence="2" type="ORF">ACFPIH_02785</name>
</gene>
<comment type="caution">
    <text evidence="2">The sequence shown here is derived from an EMBL/GenBank/DDBJ whole genome shotgun (WGS) entry which is preliminary data.</text>
</comment>
<evidence type="ECO:0000313" key="2">
    <source>
        <dbReference type="EMBL" id="MFC4498456.1"/>
    </source>
</evidence>
<name>A0ABV9AI49_9ACTN</name>
<sequence>MTTTSTEPPGLTTPEGGSMSQPDSPAKWHAHPYVWAFHAIGGSLSTDYIESVCQQAEAEGAPPDAVYKTRSDDKSRPDEWITVGLIANADQQARTRAYATALVEWQTALKAHRTRPMVQPLQAARRDEAAEDTELHEYTVAFTARITGTVKAASFSEAMSMLAPSEHTGSSGYVGGLAASREGVEWFLNFDPARADMVSTSDPRMHQPAAVAPGK</sequence>
<evidence type="ECO:0000256" key="1">
    <source>
        <dbReference type="SAM" id="MobiDB-lite"/>
    </source>
</evidence>